<evidence type="ECO:0000256" key="12">
    <source>
        <dbReference type="ARBA" id="ARBA00073645"/>
    </source>
</evidence>
<keyword evidence="6 13" id="KW-0812">Transmembrane</keyword>
<dbReference type="InterPro" id="IPR000515">
    <property type="entry name" value="MetI-like"/>
</dbReference>
<feature type="transmembrane region" description="Helical" evidence="13">
    <location>
        <begin position="274"/>
        <end position="295"/>
    </location>
</feature>
<dbReference type="CDD" id="cd06261">
    <property type="entry name" value="TM_PBP2"/>
    <property type="match status" value="1"/>
</dbReference>
<sequence length="300" mass="32949">MTSEMMNLVKNSAIASTIGLVDMAAQAGKLLDYSAHAWESFTAITLAYVLINAVIMLVMSLVERKVRLPGNVGSKIMYEFDWSSIIPSLPYLLAGLVITLKITVTAVVVGIVWGTILAVMRLSSFAPIAWFAKAYVNVFRSIPLVMVLLWFYLIVPGFLQNVLGLSPKTDIRLISAMVAFSMFEAAYYSEIIRAGIQSISRGQSSAALALGMTHWQSMKLIILPQAFRAMVPLLLTQGIVLFQDTSLVYVLSLADFFRTASTIGERDGTQVEMILFAGAVYFVFSLSASLLVSYLKKRTV</sequence>
<feature type="transmembrane region" description="Helical" evidence="13">
    <location>
        <begin position="106"/>
        <end position="131"/>
    </location>
</feature>
<dbReference type="InterPro" id="IPR043429">
    <property type="entry name" value="ArtM/GltK/GlnP/TcyL/YhdX-like"/>
</dbReference>
<gene>
    <name evidence="15" type="primary">gltK</name>
    <name evidence="15" type="ORF">NCTC129_01372</name>
</gene>
<dbReference type="Gene3D" id="1.10.3720.10">
    <property type="entry name" value="MetI-like"/>
    <property type="match status" value="2"/>
</dbReference>
<dbReference type="PANTHER" id="PTHR30614">
    <property type="entry name" value="MEMBRANE COMPONENT OF AMINO ACID ABC TRANSPORTER"/>
    <property type="match status" value="1"/>
</dbReference>
<dbReference type="EMBL" id="LR134140">
    <property type="protein sequence ID" value="VDZ95256.1"/>
    <property type="molecule type" value="Genomic_DNA"/>
</dbReference>
<dbReference type="GO" id="GO:0022857">
    <property type="term" value="F:transmembrane transporter activity"/>
    <property type="evidence" value="ECO:0007669"/>
    <property type="project" value="InterPro"/>
</dbReference>
<dbReference type="SUPFAM" id="SSF161098">
    <property type="entry name" value="MetI-like"/>
    <property type="match status" value="1"/>
</dbReference>
<feature type="transmembrane region" description="Helical" evidence="13">
    <location>
        <begin position="43"/>
        <end position="62"/>
    </location>
</feature>
<keyword evidence="5" id="KW-0997">Cell inner membrane</keyword>
<evidence type="ECO:0000313" key="16">
    <source>
        <dbReference type="Proteomes" id="UP000282086"/>
    </source>
</evidence>
<protein>
    <recommendedName>
        <fullName evidence="12">Glutamate/aspartate import permease protein GltK</fullName>
    </recommendedName>
</protein>
<comment type="subcellular location">
    <subcellularLocation>
        <location evidence="1">Cell inner membrane</location>
        <topology evidence="1">Multi-pass membrane protein</topology>
    </subcellularLocation>
    <subcellularLocation>
        <location evidence="13">Cell membrane</location>
        <topology evidence="13">Multi-pass membrane protein</topology>
    </subcellularLocation>
</comment>
<evidence type="ECO:0000259" key="14">
    <source>
        <dbReference type="PROSITE" id="PS50928"/>
    </source>
</evidence>
<reference evidence="15 16" key="1">
    <citation type="submission" date="2018-12" db="EMBL/GenBank/DDBJ databases">
        <authorList>
            <consortium name="Pathogen Informatics"/>
        </authorList>
    </citation>
    <scope>NUCLEOTIDE SEQUENCE [LARGE SCALE GENOMIC DNA]</scope>
    <source>
        <strain evidence="15 16">NCTC129</strain>
    </source>
</reference>
<evidence type="ECO:0000256" key="6">
    <source>
        <dbReference type="ARBA" id="ARBA00022692"/>
    </source>
</evidence>
<evidence type="ECO:0000256" key="13">
    <source>
        <dbReference type="RuleBase" id="RU363032"/>
    </source>
</evidence>
<feature type="transmembrane region" description="Helical" evidence="13">
    <location>
        <begin position="138"/>
        <end position="159"/>
    </location>
</feature>
<dbReference type="PROSITE" id="PS50928">
    <property type="entry name" value="ABC_TM1"/>
    <property type="match status" value="1"/>
</dbReference>
<evidence type="ECO:0000256" key="8">
    <source>
        <dbReference type="ARBA" id="ARBA00022989"/>
    </source>
</evidence>
<evidence type="ECO:0000256" key="5">
    <source>
        <dbReference type="ARBA" id="ARBA00022519"/>
    </source>
</evidence>
<keyword evidence="8 13" id="KW-1133">Transmembrane helix</keyword>
<accession>A0A447MW58</accession>
<dbReference type="GO" id="GO:0006865">
    <property type="term" value="P:amino acid transport"/>
    <property type="evidence" value="ECO:0007669"/>
    <property type="project" value="UniProtKB-KW"/>
</dbReference>
<dbReference type="Pfam" id="PF00528">
    <property type="entry name" value="BPD_transp_1"/>
    <property type="match status" value="2"/>
</dbReference>
<evidence type="ECO:0000256" key="9">
    <source>
        <dbReference type="ARBA" id="ARBA00023136"/>
    </source>
</evidence>
<keyword evidence="7" id="KW-0029">Amino-acid transport</keyword>
<evidence type="ECO:0000256" key="3">
    <source>
        <dbReference type="ARBA" id="ARBA00022448"/>
    </source>
</evidence>
<feature type="transmembrane region" description="Helical" evidence="13">
    <location>
        <begin position="229"/>
        <end position="254"/>
    </location>
</feature>
<evidence type="ECO:0000256" key="10">
    <source>
        <dbReference type="ARBA" id="ARBA00060298"/>
    </source>
</evidence>
<dbReference type="GO" id="GO:0043190">
    <property type="term" value="C:ATP-binding cassette (ABC) transporter complex"/>
    <property type="evidence" value="ECO:0007669"/>
    <property type="project" value="InterPro"/>
</dbReference>
<comment type="function">
    <text evidence="10">Part of the ABC transporter complex GltIJKL involved in glutamate and aspartate uptake. Probably responsible for the translocation of the substrate across the membrane.</text>
</comment>
<dbReference type="Proteomes" id="UP000282086">
    <property type="component" value="Chromosome"/>
</dbReference>
<comment type="similarity">
    <text evidence="2">Belongs to the binding-protein-dependent transport system permease family. HisMQ subfamily.</text>
</comment>
<dbReference type="AlphaFoldDB" id="A0A447MW58"/>
<keyword evidence="3 13" id="KW-0813">Transport</keyword>
<dbReference type="FunFam" id="1.10.3720.10:FF:000006">
    <property type="entry name" value="Glutamate/aspartate ABC transporter, permease protein GltK"/>
    <property type="match status" value="1"/>
</dbReference>
<organism evidence="15 16">
    <name type="scientific">Salmonella enterica I</name>
    <dbReference type="NCBI Taxonomy" id="59201"/>
    <lineage>
        <taxon>Bacteria</taxon>
        <taxon>Pseudomonadati</taxon>
        <taxon>Pseudomonadota</taxon>
        <taxon>Gammaproteobacteria</taxon>
        <taxon>Enterobacterales</taxon>
        <taxon>Enterobacteriaceae</taxon>
        <taxon>Salmonella</taxon>
    </lineage>
</organism>
<evidence type="ECO:0000256" key="1">
    <source>
        <dbReference type="ARBA" id="ARBA00004429"/>
    </source>
</evidence>
<feature type="domain" description="ABC transmembrane type-1" evidence="14">
    <location>
        <begin position="96"/>
        <end position="292"/>
    </location>
</feature>
<keyword evidence="9 13" id="KW-0472">Membrane</keyword>
<dbReference type="NCBIfam" id="TIGR01726">
    <property type="entry name" value="HEQRo_perm_3TM"/>
    <property type="match status" value="1"/>
</dbReference>
<evidence type="ECO:0000256" key="2">
    <source>
        <dbReference type="ARBA" id="ARBA00010072"/>
    </source>
</evidence>
<dbReference type="NCBIfam" id="NF011687">
    <property type="entry name" value="PRK15107.1"/>
    <property type="match status" value="1"/>
</dbReference>
<name>A0A447MW58_SALET</name>
<evidence type="ECO:0000256" key="4">
    <source>
        <dbReference type="ARBA" id="ARBA00022475"/>
    </source>
</evidence>
<feature type="transmembrane region" description="Helical" evidence="13">
    <location>
        <begin position="82"/>
        <end position="100"/>
    </location>
</feature>
<keyword evidence="4" id="KW-1003">Cell membrane</keyword>
<feature type="transmembrane region" description="Helical" evidence="13">
    <location>
        <begin position="171"/>
        <end position="188"/>
    </location>
</feature>
<evidence type="ECO:0000313" key="15">
    <source>
        <dbReference type="EMBL" id="VDZ95256.1"/>
    </source>
</evidence>
<evidence type="ECO:0000256" key="7">
    <source>
        <dbReference type="ARBA" id="ARBA00022970"/>
    </source>
</evidence>
<dbReference type="InterPro" id="IPR035906">
    <property type="entry name" value="MetI-like_sf"/>
</dbReference>
<comment type="subunit">
    <text evidence="11">The complex is composed of two ATP-binding proteins (GltL), two transmembrane proteins (GltJ and GltK) and a solute-binding protein (GltI).</text>
</comment>
<dbReference type="InterPro" id="IPR010065">
    <property type="entry name" value="AA_ABC_transptr_permease_3TM"/>
</dbReference>
<proteinExistence type="inferred from homology"/>
<dbReference type="PANTHER" id="PTHR30614:SF1">
    <property type="entry name" value="GLUTAMATE_ASPARTATE IMPORT PERMEASE PROTEIN GLTK"/>
    <property type="match status" value="1"/>
</dbReference>
<evidence type="ECO:0000256" key="11">
    <source>
        <dbReference type="ARBA" id="ARBA00062718"/>
    </source>
</evidence>